<keyword evidence="4" id="KW-1185">Reference proteome</keyword>
<dbReference type="STRING" id="485915.Dret_1980"/>
<proteinExistence type="predicted"/>
<dbReference type="AlphaFoldDB" id="C8X4P1"/>
<evidence type="ECO:0000259" key="2">
    <source>
        <dbReference type="PROSITE" id="PS51462"/>
    </source>
</evidence>
<evidence type="ECO:0000313" key="3">
    <source>
        <dbReference type="EMBL" id="ACV69264.1"/>
    </source>
</evidence>
<dbReference type="InterPro" id="IPR020476">
    <property type="entry name" value="Nudix_hydrolase"/>
</dbReference>
<sequence length="209" mass="23604">MSETETPAWLRWAREIQAISQIGLYYSKNQYDEINFSRLMEIAAEMAAAHSDLDQTTAMTVFGSQPGYATVKVDVRGALVRDSQLLLVKERRDGRWCMPGGWADVGETPSEMVSREVLEESGFTVVPERIVGVYDANRAGRPLSFFHAYKILFLCRITGGTARPSEETEAVEFFDFDTLPPLSSPRTSMRHIEDLQRCLQNPDQPTVFD</sequence>
<feature type="domain" description="Nudix hydrolase" evidence="2">
    <location>
        <begin position="70"/>
        <end position="200"/>
    </location>
</feature>
<dbReference type="eggNOG" id="COG1051">
    <property type="taxonomic scope" value="Bacteria"/>
</dbReference>
<dbReference type="CDD" id="cd04672">
    <property type="entry name" value="NUDIX_CDP-Chase_like"/>
    <property type="match status" value="1"/>
</dbReference>
<dbReference type="Gene3D" id="6.10.250.1120">
    <property type="match status" value="1"/>
</dbReference>
<dbReference type="RefSeq" id="WP_015752407.1">
    <property type="nucleotide sequence ID" value="NC_013223.1"/>
</dbReference>
<reference evidence="4" key="1">
    <citation type="submission" date="2009-09" db="EMBL/GenBank/DDBJ databases">
        <title>The complete chromosome of Desulfohalobium retbaense DSM 5692.</title>
        <authorList>
            <consortium name="US DOE Joint Genome Institute (JGI-PGF)"/>
            <person name="Lucas S."/>
            <person name="Copeland A."/>
            <person name="Lapidus A."/>
            <person name="Glavina del Rio T."/>
            <person name="Dalin E."/>
            <person name="Tice H."/>
            <person name="Bruce D."/>
            <person name="Goodwin L."/>
            <person name="Pitluck S."/>
            <person name="Kyrpides N."/>
            <person name="Mavromatis K."/>
            <person name="Ivanova N."/>
            <person name="Mikhailova N."/>
            <person name="Munk A.C."/>
            <person name="Brettin T."/>
            <person name="Detter J.C."/>
            <person name="Han C."/>
            <person name="Tapia R."/>
            <person name="Larimer F."/>
            <person name="Land M."/>
            <person name="Hauser L."/>
            <person name="Markowitz V."/>
            <person name="Cheng J.-F."/>
            <person name="Hugenholtz P."/>
            <person name="Woyke T."/>
            <person name="Wu D."/>
            <person name="Spring S."/>
            <person name="Klenk H.-P."/>
            <person name="Eisen J.A."/>
        </authorList>
    </citation>
    <scope>NUCLEOTIDE SEQUENCE [LARGE SCALE GENOMIC DNA]</scope>
    <source>
        <strain evidence="4">DSM 5692</strain>
    </source>
</reference>
<accession>C8X4P1</accession>
<dbReference type="KEGG" id="drt:Dret_1980"/>
<dbReference type="Pfam" id="PF00293">
    <property type="entry name" value="NUDIX"/>
    <property type="match status" value="1"/>
</dbReference>
<evidence type="ECO:0000313" key="4">
    <source>
        <dbReference type="Proteomes" id="UP000001052"/>
    </source>
</evidence>
<dbReference type="InterPro" id="IPR059176">
    <property type="entry name" value="UDP-X_N"/>
</dbReference>
<dbReference type="Pfam" id="PF12535">
    <property type="entry name" value="Nudix_N"/>
    <property type="match status" value="1"/>
</dbReference>
<protein>
    <submittedName>
        <fullName evidence="3">NUDIX hydrolase</fullName>
    </submittedName>
</protein>
<dbReference type="PANTHER" id="PTHR43736">
    <property type="entry name" value="ADP-RIBOSE PYROPHOSPHATASE"/>
    <property type="match status" value="1"/>
</dbReference>
<dbReference type="PANTHER" id="PTHR43736:SF1">
    <property type="entry name" value="DIHYDRONEOPTERIN TRIPHOSPHATE DIPHOSPHATASE"/>
    <property type="match status" value="1"/>
</dbReference>
<dbReference type="HOGENOM" id="CLU_082381_1_0_7"/>
<dbReference type="GO" id="GO:0016787">
    <property type="term" value="F:hydrolase activity"/>
    <property type="evidence" value="ECO:0007669"/>
    <property type="project" value="UniProtKB-KW"/>
</dbReference>
<evidence type="ECO:0000256" key="1">
    <source>
        <dbReference type="ARBA" id="ARBA00022801"/>
    </source>
</evidence>
<gene>
    <name evidence="3" type="ordered locus">Dret_1980</name>
</gene>
<dbReference type="InterPro" id="IPR000086">
    <property type="entry name" value="NUDIX_hydrolase_dom"/>
</dbReference>
<dbReference type="PROSITE" id="PS51462">
    <property type="entry name" value="NUDIX"/>
    <property type="match status" value="1"/>
</dbReference>
<keyword evidence="1 3" id="KW-0378">Hydrolase</keyword>
<organism evidence="3 4">
    <name type="scientific">Desulfohalobium retbaense (strain ATCC 49708 / DSM 5692 / JCM 16813 / HR100)</name>
    <dbReference type="NCBI Taxonomy" id="485915"/>
    <lineage>
        <taxon>Bacteria</taxon>
        <taxon>Pseudomonadati</taxon>
        <taxon>Thermodesulfobacteriota</taxon>
        <taxon>Desulfovibrionia</taxon>
        <taxon>Desulfovibrionales</taxon>
        <taxon>Desulfohalobiaceae</taxon>
        <taxon>Desulfohalobium</taxon>
    </lineage>
</organism>
<dbReference type="Proteomes" id="UP000001052">
    <property type="component" value="Chromosome"/>
</dbReference>
<reference evidence="3 4" key="2">
    <citation type="journal article" date="2010" name="Stand. Genomic Sci.">
        <title>Complete genome sequence of Desulfohalobium retbaense type strain (HR(100)).</title>
        <authorList>
            <person name="Spring S."/>
            <person name="Nolan M."/>
            <person name="Lapidus A."/>
            <person name="Glavina Del Rio T."/>
            <person name="Copeland A."/>
            <person name="Tice H."/>
            <person name="Cheng J.F."/>
            <person name="Lucas S."/>
            <person name="Land M."/>
            <person name="Chen F."/>
            <person name="Bruce D."/>
            <person name="Goodwin L."/>
            <person name="Pitluck S."/>
            <person name="Ivanova N."/>
            <person name="Mavromatis K."/>
            <person name="Mikhailova N."/>
            <person name="Pati A."/>
            <person name="Chen A."/>
            <person name="Palaniappan K."/>
            <person name="Hauser L."/>
            <person name="Chang Y.J."/>
            <person name="Jeffries C.D."/>
            <person name="Munk C."/>
            <person name="Kiss H."/>
            <person name="Chain P."/>
            <person name="Han C."/>
            <person name="Brettin T."/>
            <person name="Detter J.C."/>
            <person name="Schuler E."/>
            <person name="Goker M."/>
            <person name="Rohde M."/>
            <person name="Bristow J."/>
            <person name="Eisen J.A."/>
            <person name="Markowitz V."/>
            <person name="Hugenholtz P."/>
            <person name="Kyrpides N.C."/>
            <person name="Klenk H.P."/>
        </authorList>
    </citation>
    <scope>NUCLEOTIDE SEQUENCE [LARGE SCALE GENOMIC DNA]</scope>
    <source>
        <strain evidence="3 4">DSM 5692</strain>
    </source>
</reference>
<dbReference type="InterPro" id="IPR015797">
    <property type="entry name" value="NUDIX_hydrolase-like_dom_sf"/>
</dbReference>
<dbReference type="SUPFAM" id="SSF55811">
    <property type="entry name" value="Nudix"/>
    <property type="match status" value="1"/>
</dbReference>
<name>C8X4P1_DESRD</name>
<dbReference type="OrthoDB" id="8480561at2"/>
<dbReference type="Gene3D" id="3.90.79.10">
    <property type="entry name" value="Nucleoside Triphosphate Pyrophosphohydrolase"/>
    <property type="match status" value="1"/>
</dbReference>
<dbReference type="PRINTS" id="PR00502">
    <property type="entry name" value="NUDIXFAMILY"/>
</dbReference>
<dbReference type="EMBL" id="CP001734">
    <property type="protein sequence ID" value="ACV69264.1"/>
    <property type="molecule type" value="Genomic_DNA"/>
</dbReference>